<accession>A0A0U0R9T9</accession>
<keyword evidence="1" id="KW-1133">Transmembrane helix</keyword>
<organism evidence="2 3">
    <name type="scientific">Mycobacterium tuberculosis</name>
    <dbReference type="NCBI Taxonomy" id="1773"/>
    <lineage>
        <taxon>Bacteria</taxon>
        <taxon>Bacillati</taxon>
        <taxon>Actinomycetota</taxon>
        <taxon>Actinomycetes</taxon>
        <taxon>Mycobacteriales</taxon>
        <taxon>Mycobacteriaceae</taxon>
        <taxon>Mycobacterium</taxon>
        <taxon>Mycobacterium tuberculosis complex</taxon>
    </lineage>
</organism>
<protein>
    <submittedName>
        <fullName evidence="2">Uncharacterized protein</fullName>
    </submittedName>
</protein>
<keyword evidence="1" id="KW-0472">Membrane</keyword>
<proteinExistence type="predicted"/>
<reference evidence="3" key="1">
    <citation type="submission" date="2015-03" db="EMBL/GenBank/DDBJ databases">
        <authorList>
            <consortium name="Pathogen Informatics"/>
        </authorList>
    </citation>
    <scope>NUCLEOTIDE SEQUENCE [LARGE SCALE GENOMIC DNA]</scope>
    <source>
        <strain evidence="3">K00500041</strain>
    </source>
</reference>
<evidence type="ECO:0000256" key="1">
    <source>
        <dbReference type="SAM" id="Phobius"/>
    </source>
</evidence>
<name>A0A0U0R9T9_MYCTX</name>
<evidence type="ECO:0000313" key="2">
    <source>
        <dbReference type="EMBL" id="COV66465.1"/>
    </source>
</evidence>
<sequence length="180" mass="19106">MPRALFQRRVDVATRQGQRFGLGPALGNKAPEGPAPVEHVTNLRGVEAGVVVGRQVRILFKLGVADRNPLRVTKLLKVFQGQFFHLVGGIASFEMLAQRVAFDGLGQDHRRLSLVVDGGAVGGVNLAVIVAAPFEVPDILVAHVLHQRLGAWVAAEEVVTHVAAVVGLIGLVIAIGCCIH</sequence>
<evidence type="ECO:0000313" key="3">
    <source>
        <dbReference type="Proteomes" id="UP000038802"/>
    </source>
</evidence>
<dbReference type="AlphaFoldDB" id="A0A0U0R9T9"/>
<dbReference type="EMBL" id="CSAE01000171">
    <property type="protein sequence ID" value="COV66465.1"/>
    <property type="molecule type" value="Genomic_DNA"/>
</dbReference>
<gene>
    <name evidence="2" type="ORF">ERS007703_01822</name>
</gene>
<keyword evidence="1" id="KW-0812">Transmembrane</keyword>
<dbReference type="Proteomes" id="UP000038802">
    <property type="component" value="Unassembled WGS sequence"/>
</dbReference>
<feature type="transmembrane region" description="Helical" evidence="1">
    <location>
        <begin position="114"/>
        <end position="134"/>
    </location>
</feature>
<feature type="transmembrane region" description="Helical" evidence="1">
    <location>
        <begin position="158"/>
        <end position="179"/>
    </location>
</feature>